<dbReference type="PANTHER" id="PTHR24012">
    <property type="entry name" value="RNA BINDING PROTEIN"/>
    <property type="match status" value="1"/>
</dbReference>
<feature type="domain" description="RRM" evidence="5">
    <location>
        <begin position="302"/>
        <end position="376"/>
    </location>
</feature>
<name>A0A8H5HH90_9AGAR</name>
<proteinExistence type="predicted"/>
<dbReference type="PROSITE" id="PS50102">
    <property type="entry name" value="RRM"/>
    <property type="match status" value="1"/>
</dbReference>
<keyword evidence="2 3" id="KW-0694">RNA-binding</keyword>
<dbReference type="EMBL" id="JAACJP010000007">
    <property type="protein sequence ID" value="KAF5383179.1"/>
    <property type="molecule type" value="Genomic_DNA"/>
</dbReference>
<sequence length="472" mass="50107">MHIYKADDCDSGSALGSFLPPSSRSPSPAILLSLLLIFAIESAIDPYTYLYAIPQHASPTLHCKLYRPSIGIMSASPPLPPLPDSPLSDPSAASSPAQQHSPSVSLSLSMSVSPLSSSNNSYSHYQSTLASPACSQDSSAGSAAIRLDTTTDEEEDESSSDVEIYLSSLGLNDSAASMSLSLAQSQSRAYSHQSQLPADDDSPVLPSHFPAQKPTQAQAHAQTQAQIQTEATSPQLPPAPAHSTIPLPPLSSSNPNSNSSSRPKFTFTPSSTSVSTVQGPSATEDSPTDQHAHAPDQTGKTPNVYINGLPPHFPEDQLFALAAPFGAVRSVRTFTRHVRDSESGYGFVLFETVEAAEKCILSLRRYRNLHPTFSKQAHKIPGTGSHSASVHAQAPLTLPLNIHLDTHASEEWGSEDGGGSASFKAKMESLHDRNSTNLYMEGLPLSIDEPVNTRGARVTAPYQQLALLPDAP</sequence>
<dbReference type="InterPro" id="IPR000504">
    <property type="entry name" value="RRM_dom"/>
</dbReference>
<organism evidence="6 7">
    <name type="scientific">Tricholomella constricta</name>
    <dbReference type="NCBI Taxonomy" id="117010"/>
    <lineage>
        <taxon>Eukaryota</taxon>
        <taxon>Fungi</taxon>
        <taxon>Dikarya</taxon>
        <taxon>Basidiomycota</taxon>
        <taxon>Agaricomycotina</taxon>
        <taxon>Agaricomycetes</taxon>
        <taxon>Agaricomycetidae</taxon>
        <taxon>Agaricales</taxon>
        <taxon>Tricholomatineae</taxon>
        <taxon>Lyophyllaceae</taxon>
        <taxon>Tricholomella</taxon>
    </lineage>
</organism>
<keyword evidence="1" id="KW-0677">Repeat</keyword>
<dbReference type="SUPFAM" id="SSF54928">
    <property type="entry name" value="RNA-binding domain, RBD"/>
    <property type="match status" value="1"/>
</dbReference>
<dbReference type="OrthoDB" id="271725at2759"/>
<gene>
    <name evidence="6" type="ORF">D9615_004899</name>
</gene>
<evidence type="ECO:0000256" key="1">
    <source>
        <dbReference type="ARBA" id="ARBA00022737"/>
    </source>
</evidence>
<feature type="compositionally biased region" description="Low complexity" evidence="4">
    <location>
        <begin position="211"/>
        <end position="232"/>
    </location>
</feature>
<dbReference type="SMART" id="SM00360">
    <property type="entry name" value="RRM"/>
    <property type="match status" value="1"/>
</dbReference>
<dbReference type="Pfam" id="PF00076">
    <property type="entry name" value="RRM_1"/>
    <property type="match status" value="1"/>
</dbReference>
<dbReference type="InterPro" id="IPR012677">
    <property type="entry name" value="Nucleotide-bd_a/b_plait_sf"/>
</dbReference>
<evidence type="ECO:0000256" key="2">
    <source>
        <dbReference type="ARBA" id="ARBA00022884"/>
    </source>
</evidence>
<evidence type="ECO:0000256" key="3">
    <source>
        <dbReference type="PROSITE-ProRule" id="PRU00176"/>
    </source>
</evidence>
<dbReference type="InterPro" id="IPR035979">
    <property type="entry name" value="RBD_domain_sf"/>
</dbReference>
<accession>A0A8H5HH90</accession>
<feature type="compositionally biased region" description="Low complexity" evidence="4">
    <location>
        <begin position="85"/>
        <end position="109"/>
    </location>
</feature>
<evidence type="ECO:0000259" key="5">
    <source>
        <dbReference type="PROSITE" id="PS50102"/>
    </source>
</evidence>
<keyword evidence="7" id="KW-1185">Reference proteome</keyword>
<evidence type="ECO:0000313" key="7">
    <source>
        <dbReference type="Proteomes" id="UP000565441"/>
    </source>
</evidence>
<protein>
    <recommendedName>
        <fullName evidence="5">RRM domain-containing protein</fullName>
    </recommendedName>
</protein>
<dbReference type="Gene3D" id="3.30.70.330">
    <property type="match status" value="1"/>
</dbReference>
<feature type="region of interest" description="Disordered" evidence="4">
    <location>
        <begin position="77"/>
        <end position="109"/>
    </location>
</feature>
<comment type="caution">
    <text evidence="6">The sequence shown here is derived from an EMBL/GenBank/DDBJ whole genome shotgun (WGS) entry which is preliminary data.</text>
</comment>
<evidence type="ECO:0000256" key="4">
    <source>
        <dbReference type="SAM" id="MobiDB-lite"/>
    </source>
</evidence>
<dbReference type="AlphaFoldDB" id="A0A8H5HH90"/>
<reference evidence="6 7" key="1">
    <citation type="journal article" date="2020" name="ISME J.">
        <title>Uncovering the hidden diversity of litter-decomposition mechanisms in mushroom-forming fungi.</title>
        <authorList>
            <person name="Floudas D."/>
            <person name="Bentzer J."/>
            <person name="Ahren D."/>
            <person name="Johansson T."/>
            <person name="Persson P."/>
            <person name="Tunlid A."/>
        </authorList>
    </citation>
    <scope>NUCLEOTIDE SEQUENCE [LARGE SCALE GENOMIC DNA]</scope>
    <source>
        <strain evidence="6 7">CBS 661.87</strain>
    </source>
</reference>
<evidence type="ECO:0000313" key="6">
    <source>
        <dbReference type="EMBL" id="KAF5383179.1"/>
    </source>
</evidence>
<dbReference type="GO" id="GO:0003723">
    <property type="term" value="F:RNA binding"/>
    <property type="evidence" value="ECO:0007669"/>
    <property type="project" value="UniProtKB-UniRule"/>
</dbReference>
<feature type="compositionally biased region" description="Low complexity" evidence="4">
    <location>
        <begin position="250"/>
        <end position="277"/>
    </location>
</feature>
<feature type="region of interest" description="Disordered" evidence="4">
    <location>
        <begin position="188"/>
        <end position="304"/>
    </location>
</feature>
<dbReference type="Proteomes" id="UP000565441">
    <property type="component" value="Unassembled WGS sequence"/>
</dbReference>